<evidence type="ECO:0000256" key="4">
    <source>
        <dbReference type="ARBA" id="ARBA00023453"/>
    </source>
</evidence>
<dbReference type="InterPro" id="IPR050362">
    <property type="entry name" value="Cation-dep_OMT"/>
</dbReference>
<evidence type="ECO:0000256" key="3">
    <source>
        <dbReference type="ARBA" id="ARBA00022691"/>
    </source>
</evidence>
<dbReference type="Proteomes" id="UP001642540">
    <property type="component" value="Unassembled WGS sequence"/>
</dbReference>
<sequence length="258" mass="29164">MDDTIRRQYGPAADIVSRMLLEIRKLNKDENLDDLISRCCDIANGQKKYIDECGFPETQLQATISKDTKSDEHTALGINMLSGVAEGNFLKITAEMLQARHILEIGMYTGYGTVSMAESPYCVELVTLEIDPTYEKFLTSRLAGTNLESKVCIMMGPAMDSLVQLKEQGKKFDFVFIDADKQGYLNYYKYIMDNNLLGPNGAIACDNALWYGRTFNQADTNGKVLHEFIEFVKKDERVYQILLPIRDGILLIKPKVNL</sequence>
<evidence type="ECO:0000256" key="2">
    <source>
        <dbReference type="ARBA" id="ARBA00022679"/>
    </source>
</evidence>
<gene>
    <name evidence="5" type="ORF">ODALV1_LOCUS10958</name>
</gene>
<organism evidence="5 6">
    <name type="scientific">Orchesella dallaii</name>
    <dbReference type="NCBI Taxonomy" id="48710"/>
    <lineage>
        <taxon>Eukaryota</taxon>
        <taxon>Metazoa</taxon>
        <taxon>Ecdysozoa</taxon>
        <taxon>Arthropoda</taxon>
        <taxon>Hexapoda</taxon>
        <taxon>Collembola</taxon>
        <taxon>Entomobryomorpha</taxon>
        <taxon>Entomobryoidea</taxon>
        <taxon>Orchesellidae</taxon>
        <taxon>Orchesellinae</taxon>
        <taxon>Orchesella</taxon>
    </lineage>
</organism>
<keyword evidence="3" id="KW-0949">S-adenosyl-L-methionine</keyword>
<evidence type="ECO:0000313" key="5">
    <source>
        <dbReference type="EMBL" id="CAL8101793.1"/>
    </source>
</evidence>
<dbReference type="EMBL" id="CAXLJM020000033">
    <property type="protein sequence ID" value="CAL8101793.1"/>
    <property type="molecule type" value="Genomic_DNA"/>
</dbReference>
<keyword evidence="6" id="KW-1185">Reference proteome</keyword>
<evidence type="ECO:0000256" key="1">
    <source>
        <dbReference type="ARBA" id="ARBA00022603"/>
    </source>
</evidence>
<evidence type="ECO:0008006" key="7">
    <source>
        <dbReference type="Google" id="ProtNLM"/>
    </source>
</evidence>
<dbReference type="InterPro" id="IPR002935">
    <property type="entry name" value="SAM_O-MeTrfase"/>
</dbReference>
<comment type="similarity">
    <text evidence="4">Belongs to the class I-like SAM-binding methyltransferase superfamily. Cation-dependent O-methyltransferase family.</text>
</comment>
<dbReference type="InterPro" id="IPR029063">
    <property type="entry name" value="SAM-dependent_MTases_sf"/>
</dbReference>
<evidence type="ECO:0000313" key="6">
    <source>
        <dbReference type="Proteomes" id="UP001642540"/>
    </source>
</evidence>
<dbReference type="SUPFAM" id="SSF53335">
    <property type="entry name" value="S-adenosyl-L-methionine-dependent methyltransferases"/>
    <property type="match status" value="1"/>
</dbReference>
<comment type="caution">
    <text evidence="5">The sequence shown here is derived from an EMBL/GenBank/DDBJ whole genome shotgun (WGS) entry which is preliminary data.</text>
</comment>
<name>A0ABP1QFZ4_9HEXA</name>
<keyword evidence="2" id="KW-0808">Transferase</keyword>
<keyword evidence="1" id="KW-0489">Methyltransferase</keyword>
<dbReference type="Gene3D" id="3.40.50.150">
    <property type="entry name" value="Vaccinia Virus protein VP39"/>
    <property type="match status" value="1"/>
</dbReference>
<proteinExistence type="inferred from homology"/>
<protein>
    <recommendedName>
        <fullName evidence="7">Caffeoyl-CoA O-methyltransferase</fullName>
    </recommendedName>
</protein>
<dbReference type="PANTHER" id="PTHR10509">
    <property type="entry name" value="O-METHYLTRANSFERASE-RELATED"/>
    <property type="match status" value="1"/>
</dbReference>
<dbReference type="PROSITE" id="PS51682">
    <property type="entry name" value="SAM_OMT_I"/>
    <property type="match status" value="1"/>
</dbReference>
<dbReference type="Pfam" id="PF01596">
    <property type="entry name" value="Methyltransf_3"/>
    <property type="match status" value="1"/>
</dbReference>
<accession>A0ABP1QFZ4</accession>
<dbReference type="PANTHER" id="PTHR10509:SF14">
    <property type="entry name" value="CAFFEOYL-COA O-METHYLTRANSFERASE 3-RELATED"/>
    <property type="match status" value="1"/>
</dbReference>
<reference evidence="5 6" key="1">
    <citation type="submission" date="2024-08" db="EMBL/GenBank/DDBJ databases">
        <authorList>
            <person name="Cucini C."/>
            <person name="Frati F."/>
        </authorList>
    </citation>
    <scope>NUCLEOTIDE SEQUENCE [LARGE SCALE GENOMIC DNA]</scope>
</reference>